<evidence type="ECO:0000313" key="4">
    <source>
        <dbReference type="Proteomes" id="UP000053096"/>
    </source>
</evidence>
<dbReference type="Pfam" id="PF13577">
    <property type="entry name" value="SnoaL_4"/>
    <property type="match status" value="1"/>
</dbReference>
<evidence type="ECO:0000313" key="3">
    <source>
        <dbReference type="EMBL" id="CUJ05319.1"/>
    </source>
</evidence>
<gene>
    <name evidence="2" type="ORF">BBN53_10070</name>
    <name evidence="3" type="ORF">ERS370011_03522</name>
</gene>
<dbReference type="KEGG" id="bpdz:BBN53_10070"/>
<dbReference type="Proteomes" id="UP000092950">
    <property type="component" value="Chromosome"/>
</dbReference>
<dbReference type="Proteomes" id="UP000053096">
    <property type="component" value="Unassembled WGS sequence"/>
</dbReference>
<dbReference type="CDD" id="cd00531">
    <property type="entry name" value="NTF2_like"/>
    <property type="match status" value="1"/>
</dbReference>
<protein>
    <submittedName>
        <fullName evidence="3">SnoaL-like domain</fullName>
    </submittedName>
</protein>
<proteinExistence type="predicted"/>
<dbReference type="AlphaFoldDB" id="A0A0J6BTZ7"/>
<dbReference type="OrthoDB" id="8964892at2"/>
<evidence type="ECO:0000259" key="1">
    <source>
        <dbReference type="Pfam" id="PF13577"/>
    </source>
</evidence>
<evidence type="ECO:0000313" key="2">
    <source>
        <dbReference type="EMBL" id="ANY16213.1"/>
    </source>
</evidence>
<reference evidence="3 4" key="1">
    <citation type="submission" date="2015-09" db="EMBL/GenBank/DDBJ databases">
        <authorList>
            <person name="Jackson K.R."/>
            <person name="Lunt B.L."/>
            <person name="Fisher J.N.B."/>
            <person name="Gardner A.V."/>
            <person name="Bailey M.E."/>
            <person name="Deus L.M."/>
            <person name="Earl A.S."/>
            <person name="Gibby P.D."/>
            <person name="Hartmann K.A."/>
            <person name="Liu J.E."/>
            <person name="Manci A.M."/>
            <person name="Nielsen D.A."/>
            <person name="Solomon M.B."/>
            <person name="Breakwell D.P."/>
            <person name="Burnett S.H."/>
            <person name="Grose J.H."/>
        </authorList>
    </citation>
    <scope>NUCLEOTIDE SEQUENCE [LARGE SCALE GENOMIC DNA]</scope>
    <source>
        <strain evidence="3 4">2789STDY5608636</strain>
    </source>
</reference>
<keyword evidence="5" id="KW-1185">Reference proteome</keyword>
<dbReference type="SUPFAM" id="SSF54427">
    <property type="entry name" value="NTF2-like"/>
    <property type="match status" value="1"/>
</dbReference>
<dbReference type="EMBL" id="CP016440">
    <property type="protein sequence ID" value="ANY16213.1"/>
    <property type="molecule type" value="Genomic_DNA"/>
</dbReference>
<dbReference type="EMBL" id="CYTV01000011">
    <property type="protein sequence ID" value="CUJ05319.1"/>
    <property type="molecule type" value="Genomic_DNA"/>
</dbReference>
<dbReference type="InterPro" id="IPR032710">
    <property type="entry name" value="NTF2-like_dom_sf"/>
</dbReference>
<dbReference type="RefSeq" id="WP_043211798.1">
    <property type="nucleotide sequence ID" value="NZ_CAJGUP010000221.1"/>
</dbReference>
<evidence type="ECO:0000313" key="5">
    <source>
        <dbReference type="Proteomes" id="UP000092950"/>
    </source>
</evidence>
<accession>A0A0M7H6L6</accession>
<dbReference type="Gene3D" id="3.10.450.50">
    <property type="match status" value="1"/>
</dbReference>
<accession>A0A0J6BTZ7</accession>
<sequence length="138" mass="15555">MQADIITLCTNQWLRMYRCLDTRDYDGLLATLGEDVVWLRQGQRLEGRAAVRQALAQRSPTMRIHHLLSNVMAQDGDGGRCRLAAYMLVVRHEPGRELAGPAPLAGIESLRSTYADFAWQDGQWRITGLHSDDISFQA</sequence>
<dbReference type="InterPro" id="IPR037401">
    <property type="entry name" value="SnoaL-like"/>
</dbReference>
<feature type="domain" description="SnoaL-like" evidence="1">
    <location>
        <begin position="15"/>
        <end position="128"/>
    </location>
</feature>
<organism evidence="3 4">
    <name type="scientific">Bordetella pseudohinzii</name>
    <dbReference type="NCBI Taxonomy" id="1331258"/>
    <lineage>
        <taxon>Bacteria</taxon>
        <taxon>Pseudomonadati</taxon>
        <taxon>Pseudomonadota</taxon>
        <taxon>Betaproteobacteria</taxon>
        <taxon>Burkholderiales</taxon>
        <taxon>Alcaligenaceae</taxon>
        <taxon>Bordetella</taxon>
    </lineage>
</organism>
<name>A0A0J6BTZ7_9BORD</name>
<reference evidence="2 5" key="2">
    <citation type="submission" date="2016-07" db="EMBL/GenBank/DDBJ databases">
        <title>Complete genome sequences of Bordetella pseudohinzii.</title>
        <authorList>
            <person name="Spilker T."/>
            <person name="Darrah R."/>
            <person name="LiPuma J.J."/>
        </authorList>
    </citation>
    <scope>NUCLEOTIDE SEQUENCE [LARGE SCALE GENOMIC DNA]</scope>
    <source>
        <strain evidence="2 5">HI4681</strain>
    </source>
</reference>